<dbReference type="Gene3D" id="3.30.1310.10">
    <property type="entry name" value="Nucleoid-associated protein YbaB-like domain"/>
    <property type="match status" value="1"/>
</dbReference>
<reference evidence="2 3" key="1">
    <citation type="submission" date="2019-01" db="EMBL/GenBank/DDBJ databases">
        <authorList>
            <consortium name="Pathogen Informatics"/>
        </authorList>
    </citation>
    <scope>NUCLEOTIDE SEQUENCE [LARGE SCALE GENOMIC DNA]</scope>
    <source>
        <strain evidence="2 3">NCTC10181</strain>
    </source>
</reference>
<keyword evidence="3" id="KW-1185">Reference proteome</keyword>
<dbReference type="SUPFAM" id="SSF82607">
    <property type="entry name" value="YbaB-like"/>
    <property type="match status" value="1"/>
</dbReference>
<comment type="function">
    <text evidence="1">Binds to DNA and alters its conformation. May be involved in regulation of gene expression, nucleoid organization and DNA protection.</text>
</comment>
<comment type="subcellular location">
    <subcellularLocation>
        <location evidence="1">Cytoplasm</location>
        <location evidence="1">Nucleoid</location>
    </subcellularLocation>
</comment>
<dbReference type="RefSeq" id="WP_129725818.1">
    <property type="nucleotide sequence ID" value="NZ_LR215036.1"/>
</dbReference>
<dbReference type="KEGG" id="mcit:NCTC10181_00906"/>
<name>A0A449B391_9BACT</name>
<dbReference type="GO" id="GO:0005737">
    <property type="term" value="C:cytoplasm"/>
    <property type="evidence" value="ECO:0007669"/>
    <property type="project" value="UniProtKB-UniRule"/>
</dbReference>
<dbReference type="EMBL" id="LR215036">
    <property type="protein sequence ID" value="VEU75031.1"/>
    <property type="molecule type" value="Genomic_DNA"/>
</dbReference>
<evidence type="ECO:0000313" key="3">
    <source>
        <dbReference type="Proteomes" id="UP000290985"/>
    </source>
</evidence>
<proteinExistence type="inferred from homology"/>
<dbReference type="PIRSF" id="PIRSF004555">
    <property type="entry name" value="UCP004555"/>
    <property type="match status" value="1"/>
</dbReference>
<protein>
    <recommendedName>
        <fullName evidence="1">Nucleoid-associated protein NCTC10181_00906</fullName>
    </recommendedName>
</protein>
<keyword evidence="1" id="KW-0963">Cytoplasm</keyword>
<accession>A0A449B391</accession>
<comment type="subunit">
    <text evidence="1">Homodimer.</text>
</comment>
<dbReference type="InterPro" id="IPR036894">
    <property type="entry name" value="YbaB-like_sf"/>
</dbReference>
<sequence>MNNEMLKQLKKMQSQMEAKQKELDEKVFTVEKQGITVKMKGDFTLVSVNVDEALIDPEDKDILEDLIVIAINEIIDLIKDELEKITPQMPGGMPF</sequence>
<evidence type="ECO:0000256" key="1">
    <source>
        <dbReference type="HAMAP-Rule" id="MF_00274"/>
    </source>
</evidence>
<dbReference type="InterPro" id="IPR004401">
    <property type="entry name" value="YbaB/EbfC"/>
</dbReference>
<dbReference type="GO" id="GO:0043590">
    <property type="term" value="C:bacterial nucleoid"/>
    <property type="evidence" value="ECO:0007669"/>
    <property type="project" value="UniProtKB-UniRule"/>
</dbReference>
<dbReference type="OrthoDB" id="399030at2"/>
<dbReference type="AlphaFoldDB" id="A0A449B391"/>
<dbReference type="NCBIfam" id="TIGR00103">
    <property type="entry name" value="DNA_YbaB_EbfC"/>
    <property type="match status" value="1"/>
</dbReference>
<dbReference type="Pfam" id="PF02575">
    <property type="entry name" value="YbaB_DNA_bd"/>
    <property type="match status" value="1"/>
</dbReference>
<comment type="similarity">
    <text evidence="1">Belongs to the YbaB/EbfC family.</text>
</comment>
<dbReference type="GO" id="GO:0003677">
    <property type="term" value="F:DNA binding"/>
    <property type="evidence" value="ECO:0007669"/>
    <property type="project" value="UniProtKB-UniRule"/>
</dbReference>
<gene>
    <name evidence="2" type="primary">MCYN0834</name>
    <name evidence="2" type="ORF">NCTC10181_00906</name>
</gene>
<keyword evidence="1" id="KW-0238">DNA-binding</keyword>
<dbReference type="Proteomes" id="UP000290985">
    <property type="component" value="Chromosome"/>
</dbReference>
<organism evidence="2 3">
    <name type="scientific">Mycoplasmopsis citelli</name>
    <dbReference type="NCBI Taxonomy" id="171281"/>
    <lineage>
        <taxon>Bacteria</taxon>
        <taxon>Bacillati</taxon>
        <taxon>Mycoplasmatota</taxon>
        <taxon>Mycoplasmoidales</taxon>
        <taxon>Metamycoplasmataceae</taxon>
        <taxon>Mycoplasmopsis</taxon>
    </lineage>
</organism>
<dbReference type="HAMAP" id="MF_00274">
    <property type="entry name" value="DNA_YbaB_EbfC"/>
    <property type="match status" value="1"/>
</dbReference>
<evidence type="ECO:0000313" key="2">
    <source>
        <dbReference type="EMBL" id="VEU75031.1"/>
    </source>
</evidence>